<organism evidence="2 3">
    <name type="scientific">Thermococcus peptonophilus</name>
    <dbReference type="NCBI Taxonomy" id="53952"/>
    <lineage>
        <taxon>Archaea</taxon>
        <taxon>Methanobacteriati</taxon>
        <taxon>Methanobacteriota</taxon>
        <taxon>Thermococci</taxon>
        <taxon>Thermococcales</taxon>
        <taxon>Thermococcaceae</taxon>
        <taxon>Thermococcus</taxon>
    </lineage>
</organism>
<dbReference type="EMBL" id="CP014750">
    <property type="protein sequence ID" value="AMQ18775.1"/>
    <property type="molecule type" value="Genomic_DNA"/>
</dbReference>
<accession>A0A142CVH3</accession>
<dbReference type="RefSeq" id="WP_062389296.1">
    <property type="nucleotide sequence ID" value="NZ_CP014750.1"/>
</dbReference>
<evidence type="ECO:0000313" key="3">
    <source>
        <dbReference type="Proteomes" id="UP000073604"/>
    </source>
</evidence>
<dbReference type="Proteomes" id="UP000073604">
    <property type="component" value="Chromosome"/>
</dbReference>
<reference evidence="3" key="1">
    <citation type="submission" date="2016-03" db="EMBL/GenBank/DDBJ databases">
        <authorList>
            <person name="Oger P.M."/>
        </authorList>
    </citation>
    <scope>NUCLEOTIDE SEQUENCE [LARGE SCALE GENOMIC DNA]</scope>
    <source>
        <strain evidence="3">OG-1</strain>
    </source>
</reference>
<dbReference type="OrthoDB" id="99172at2157"/>
<proteinExistence type="predicted"/>
<feature type="transmembrane region" description="Helical" evidence="1">
    <location>
        <begin position="121"/>
        <end position="140"/>
    </location>
</feature>
<name>A0A142CVH3_9EURY</name>
<keyword evidence="1" id="KW-1133">Transmembrane helix</keyword>
<dbReference type="GeneID" id="27140104"/>
<evidence type="ECO:0000256" key="1">
    <source>
        <dbReference type="SAM" id="Phobius"/>
    </source>
</evidence>
<feature type="transmembrane region" description="Helical" evidence="1">
    <location>
        <begin position="6"/>
        <end position="28"/>
    </location>
</feature>
<dbReference type="AlphaFoldDB" id="A0A142CVH3"/>
<dbReference type="STRING" id="53952.A0127_06110"/>
<protein>
    <submittedName>
        <fullName evidence="2">Uncharacterized protein</fullName>
    </submittedName>
</protein>
<keyword evidence="3" id="KW-1185">Reference proteome</keyword>
<evidence type="ECO:0000313" key="2">
    <source>
        <dbReference type="EMBL" id="AMQ18775.1"/>
    </source>
</evidence>
<keyword evidence="1" id="KW-0812">Transmembrane</keyword>
<sequence length="215" mass="23774">MNVWTLVAVYILILLSLANLFIKPILFAKRMAGKVLKKLLRIQVPENQKKSLERLYTPVWVLIGLGAFFKLKDASLLGAVFGLLAFRSGANIARLLVYSSHDGKILKEMAEGRVLGILEKAVRISLILEAAFPFAMLLAYKTLSAVTISHGSVGKFLLELWVAGAIFGLVFGYLIAKDNRGLLLEDSVEALTFMIALKGKQKAEKAKERIKFRAP</sequence>
<keyword evidence="1" id="KW-0472">Membrane</keyword>
<dbReference type="KEGG" id="tpep:A0127_06110"/>
<feature type="transmembrane region" description="Helical" evidence="1">
    <location>
        <begin position="160"/>
        <end position="176"/>
    </location>
</feature>
<gene>
    <name evidence="2" type="ORF">A0127_06110</name>
</gene>